<dbReference type="Proteomes" id="UP001060085">
    <property type="component" value="Linkage Group LG03"/>
</dbReference>
<sequence length="543" mass="61700">MKTSFFFFFFFLVLLVSLMKKSFFSCAVLVVMQLLLFLALHLINLQWIKPQRLRKKLERQGIKGPPPSFLYGNVQEMQKIQATVSSMKGAANFGEFVAHDYTSFLFPYFEQWRKQYGSVYTYSAGNKQHLYVNHPEVVKEMNQSVTLELGKPTYVTKRLAPMLGNGILRSNGHIWAQQRKIVAPEFFMDKVKGMVSLMLQSAEALTTKWDESIEGQGGRIADIRVDEDLRGVSADVISRACFGSSYFKGKNIFSKLRTLQKIIANQSVLFGISTLGGFLPSNKQKEIQSLEKEIESLIWETIRQRKQECLEAASSEKDLLQLILEGAINDVGKDSSKKFIVDNCKNIYFAGHESTAVAASWCLMLLALHPEWQHRIRQEIAQVCPNDFPDSESLPKMKTLTMVIHEVLRLYPPAAFVSREALEDTKIAHIFVPKGVCIWTLIPTLHRDTEIWGVDANEFKPERFSNGILGACKVPQVYIPFGLGPRLCLGRNFALVQLKVLISIIVSKFSFSLSPNYRHSPAYRMIVEPGHGVQILLQKYKRV</sequence>
<evidence type="ECO:0000313" key="2">
    <source>
        <dbReference type="Proteomes" id="UP001060085"/>
    </source>
</evidence>
<dbReference type="EMBL" id="CM044703">
    <property type="protein sequence ID" value="KAI5670341.1"/>
    <property type="molecule type" value="Genomic_DNA"/>
</dbReference>
<keyword evidence="2" id="KW-1185">Reference proteome</keyword>
<accession>A0ACC0BCI7</accession>
<reference evidence="2" key="1">
    <citation type="journal article" date="2023" name="Nat. Plants">
        <title>Single-cell RNA sequencing provides a high-resolution roadmap for understanding the multicellular compartmentation of specialized metabolism.</title>
        <authorList>
            <person name="Sun S."/>
            <person name="Shen X."/>
            <person name="Li Y."/>
            <person name="Li Y."/>
            <person name="Wang S."/>
            <person name="Li R."/>
            <person name="Zhang H."/>
            <person name="Shen G."/>
            <person name="Guo B."/>
            <person name="Wei J."/>
            <person name="Xu J."/>
            <person name="St-Pierre B."/>
            <person name="Chen S."/>
            <person name="Sun C."/>
        </authorList>
    </citation>
    <scope>NUCLEOTIDE SEQUENCE [LARGE SCALE GENOMIC DNA]</scope>
</reference>
<organism evidence="1 2">
    <name type="scientific">Catharanthus roseus</name>
    <name type="common">Madagascar periwinkle</name>
    <name type="synonym">Vinca rosea</name>
    <dbReference type="NCBI Taxonomy" id="4058"/>
    <lineage>
        <taxon>Eukaryota</taxon>
        <taxon>Viridiplantae</taxon>
        <taxon>Streptophyta</taxon>
        <taxon>Embryophyta</taxon>
        <taxon>Tracheophyta</taxon>
        <taxon>Spermatophyta</taxon>
        <taxon>Magnoliopsida</taxon>
        <taxon>eudicotyledons</taxon>
        <taxon>Gunneridae</taxon>
        <taxon>Pentapetalae</taxon>
        <taxon>asterids</taxon>
        <taxon>lamiids</taxon>
        <taxon>Gentianales</taxon>
        <taxon>Apocynaceae</taxon>
        <taxon>Rauvolfioideae</taxon>
        <taxon>Vinceae</taxon>
        <taxon>Catharanthinae</taxon>
        <taxon>Catharanthus</taxon>
    </lineage>
</organism>
<name>A0ACC0BCI7_CATRO</name>
<protein>
    <submittedName>
        <fullName evidence="1">Uncharacterized protein</fullName>
    </submittedName>
</protein>
<evidence type="ECO:0000313" key="1">
    <source>
        <dbReference type="EMBL" id="KAI5670341.1"/>
    </source>
</evidence>
<proteinExistence type="predicted"/>
<gene>
    <name evidence="1" type="ORF">M9H77_10705</name>
</gene>
<comment type="caution">
    <text evidence="1">The sequence shown here is derived from an EMBL/GenBank/DDBJ whole genome shotgun (WGS) entry which is preliminary data.</text>
</comment>